<dbReference type="Pfam" id="PF12796">
    <property type="entry name" value="Ank_2"/>
    <property type="match status" value="2"/>
</dbReference>
<accession>M6FN20</accession>
<dbReference type="EMBL" id="AFJM02000022">
    <property type="protein sequence ID" value="EMM73870.1"/>
    <property type="molecule type" value="Genomic_DNA"/>
</dbReference>
<evidence type="ECO:0000313" key="5">
    <source>
        <dbReference type="Proteomes" id="UP000012101"/>
    </source>
</evidence>
<proteinExistence type="predicted"/>
<dbReference type="PROSITE" id="PS50297">
    <property type="entry name" value="ANK_REP_REGION"/>
    <property type="match status" value="1"/>
</dbReference>
<feature type="repeat" description="ANK" evidence="3">
    <location>
        <begin position="214"/>
        <end position="246"/>
    </location>
</feature>
<feature type="repeat" description="ANK" evidence="3">
    <location>
        <begin position="82"/>
        <end position="114"/>
    </location>
</feature>
<dbReference type="Proteomes" id="UP000012101">
    <property type="component" value="Unassembled WGS sequence"/>
</dbReference>
<dbReference type="PANTHER" id="PTHR24198">
    <property type="entry name" value="ANKYRIN REPEAT AND PROTEIN KINASE DOMAIN-CONTAINING PROTEIN"/>
    <property type="match status" value="1"/>
</dbReference>
<comment type="caution">
    <text evidence="4">The sequence shown here is derived from an EMBL/GenBank/DDBJ whole genome shotgun (WGS) entry which is preliminary data.</text>
</comment>
<protein>
    <submittedName>
        <fullName evidence="4">Ankyrin repeat protein</fullName>
    </submittedName>
</protein>
<organism evidence="4 5">
    <name type="scientific">Leptospira weilii str. 2006001855</name>
    <dbReference type="NCBI Taxonomy" id="996804"/>
    <lineage>
        <taxon>Bacteria</taxon>
        <taxon>Pseudomonadati</taxon>
        <taxon>Spirochaetota</taxon>
        <taxon>Spirochaetia</taxon>
        <taxon>Leptospirales</taxon>
        <taxon>Leptospiraceae</taxon>
        <taxon>Leptospira</taxon>
    </lineage>
</organism>
<evidence type="ECO:0000256" key="3">
    <source>
        <dbReference type="PROSITE-ProRule" id="PRU00023"/>
    </source>
</evidence>
<dbReference type="Gene3D" id="1.25.40.20">
    <property type="entry name" value="Ankyrin repeat-containing domain"/>
    <property type="match status" value="2"/>
</dbReference>
<dbReference type="InterPro" id="IPR036770">
    <property type="entry name" value="Ankyrin_rpt-contain_sf"/>
</dbReference>
<evidence type="ECO:0000313" key="4">
    <source>
        <dbReference type="EMBL" id="EMM73870.1"/>
    </source>
</evidence>
<dbReference type="SMART" id="SM00248">
    <property type="entry name" value="ANK"/>
    <property type="match status" value="6"/>
</dbReference>
<name>M6FN20_9LEPT</name>
<evidence type="ECO:0000256" key="2">
    <source>
        <dbReference type="ARBA" id="ARBA00023043"/>
    </source>
</evidence>
<reference evidence="4 5" key="1">
    <citation type="submission" date="2013-01" db="EMBL/GenBank/DDBJ databases">
        <authorList>
            <person name="Harkins D.M."/>
            <person name="Durkin A.S."/>
            <person name="Brinkac L.M."/>
            <person name="Haft D.H."/>
            <person name="Selengut J.D."/>
            <person name="Sanka R."/>
            <person name="DePew J."/>
            <person name="Purushe J."/>
            <person name="Hospenthal D.R."/>
            <person name="Murray C.K."/>
            <person name="Pimentel G."/>
            <person name="Wasfy M."/>
            <person name="Vinetz J.M."/>
            <person name="Sutton G.G."/>
            <person name="Nierman W.C."/>
            <person name="Fouts D.E."/>
        </authorList>
    </citation>
    <scope>NUCLEOTIDE SEQUENCE [LARGE SCALE GENOMIC DNA]</scope>
    <source>
        <strain evidence="4 5">2006001855</strain>
    </source>
</reference>
<dbReference type="PROSITE" id="PS50088">
    <property type="entry name" value="ANK_REPEAT"/>
    <property type="match status" value="2"/>
</dbReference>
<dbReference type="InterPro" id="IPR002110">
    <property type="entry name" value="Ankyrin_rpt"/>
</dbReference>
<keyword evidence="2 3" id="KW-0040">ANK repeat</keyword>
<sequence length="816" mass="93765">MFLFFSRHSENLKKRFKKTFPNLPLLLSILIILFSSAVFGKSISKADRKILSAAISGNLRLAQKALKQGASVHARDPRQYFLGETPLHKVAFHNDVSFVRFLLSQGADPNLSDDRGETPLITAVYGLSLESVSVLLDAKADPYLETKSGISPAVLAADLCSLPILKLLKDAGVDFNRPTKKGLLPIYTAVARCDREFLQFLVDSGSTIESPTVSGVTPLMHAIKYTNIDAIRFFMEKNVSVSSVDKHGRDALYYLLGSQQEIAAYGMDYGLHKDIYKEIALYLIRKGTPLYREYKDGKTPLFLLLGSDPPSSYYDYDLQEFFFKYCKTNQINLNKPNRFGVTPLQYFKLNREVDKNKKDPDRIRKINRMILDINQKNPSAAFHSIVLLSFRPKHMDEDPDPKINNATIRQVLVSFLSLPKLPVLEWLELYLWTTIFDFEEDKNLKNLLLNRFPEPPAGFWAFLSMSDIRNDPKLSDLWLRSIQKGNSITQFWYADHSFMKLDVRSGSEDAFLECRTDLLEKLSSQSFFWNSIRNFPRYLSSFPSCEDEKEEQKSYQLLQSVQANPGKDDWIRYSPLCREIPTEKESKDPKIRERSLRRISILLKMGASPNCYVWPHHWDDYTTPLDAARKYGLKHLEELLLSFGAEDPRKLPLQKAIVAKDKNKIQKLLDLGAVIDMEELKLAKGDPELLSYLLEEYNSLRRSPVFDTIGILKPYDDVEAEAKKNRWLLPFLLKKGFSLKVRSLEEPSVGSSCAIEKILNSDLKNIKSLLKSQNILDYSCRDNHGFTKEVNEKIKYLKLESVFPELQEYEESYLYK</sequence>
<dbReference type="SUPFAM" id="SSF48403">
    <property type="entry name" value="Ankyrin repeat"/>
    <property type="match status" value="3"/>
</dbReference>
<dbReference type="PANTHER" id="PTHR24198:SF165">
    <property type="entry name" value="ANKYRIN REPEAT-CONTAINING PROTEIN-RELATED"/>
    <property type="match status" value="1"/>
</dbReference>
<dbReference type="AlphaFoldDB" id="M6FN20"/>
<gene>
    <name evidence="4" type="ORF">LEP1GSC038_2266</name>
</gene>
<evidence type="ECO:0000256" key="1">
    <source>
        <dbReference type="ARBA" id="ARBA00022737"/>
    </source>
</evidence>
<keyword evidence="1" id="KW-0677">Repeat</keyword>